<name>A0A1W9KPU4_9BURK</name>
<dbReference type="NCBIfam" id="TIGR02595">
    <property type="entry name" value="PEP_CTERM"/>
    <property type="match status" value="1"/>
</dbReference>
<dbReference type="SUPFAM" id="SSF49785">
    <property type="entry name" value="Galactose-binding domain-like"/>
    <property type="match status" value="1"/>
</dbReference>
<dbReference type="AlphaFoldDB" id="A0A1W9KPU4"/>
<evidence type="ECO:0000259" key="2">
    <source>
        <dbReference type="Pfam" id="PF07589"/>
    </source>
</evidence>
<dbReference type="EMBL" id="MTEI01000020">
    <property type="protein sequence ID" value="OQW86202.1"/>
    <property type="molecule type" value="Genomic_DNA"/>
</dbReference>
<evidence type="ECO:0000313" key="4">
    <source>
        <dbReference type="Proteomes" id="UP000192505"/>
    </source>
</evidence>
<feature type="signal peptide" evidence="1">
    <location>
        <begin position="1"/>
        <end position="21"/>
    </location>
</feature>
<dbReference type="Proteomes" id="UP000192505">
    <property type="component" value="Unassembled WGS sequence"/>
</dbReference>
<reference evidence="3 4" key="1">
    <citation type="submission" date="2017-01" db="EMBL/GenBank/DDBJ databases">
        <title>Novel large sulfur bacteria in the metagenomes of groundwater-fed chemosynthetic microbial mats in the Lake Huron basin.</title>
        <authorList>
            <person name="Sharrar A.M."/>
            <person name="Flood B.E."/>
            <person name="Bailey J.V."/>
            <person name="Jones D.S."/>
            <person name="Biddanda B."/>
            <person name="Ruberg S.A."/>
            <person name="Marcus D.N."/>
            <person name="Dick G.J."/>
        </authorList>
    </citation>
    <scope>NUCLEOTIDE SEQUENCE [LARGE SCALE GENOMIC DNA]</scope>
    <source>
        <strain evidence="3">A7</strain>
    </source>
</reference>
<comment type="caution">
    <text evidence="3">The sequence shown here is derived from an EMBL/GenBank/DDBJ whole genome shotgun (WGS) entry which is preliminary data.</text>
</comment>
<proteinExistence type="predicted"/>
<organism evidence="3 4">
    <name type="scientific">Rhodoferax ferrireducens</name>
    <dbReference type="NCBI Taxonomy" id="192843"/>
    <lineage>
        <taxon>Bacteria</taxon>
        <taxon>Pseudomonadati</taxon>
        <taxon>Pseudomonadota</taxon>
        <taxon>Betaproteobacteria</taxon>
        <taxon>Burkholderiales</taxon>
        <taxon>Comamonadaceae</taxon>
        <taxon>Rhodoferax</taxon>
    </lineage>
</organism>
<gene>
    <name evidence="3" type="ORF">BWK72_18265</name>
</gene>
<evidence type="ECO:0000256" key="1">
    <source>
        <dbReference type="SAM" id="SignalP"/>
    </source>
</evidence>
<accession>A0A1W9KPU4</accession>
<keyword evidence="1" id="KW-0732">Signal</keyword>
<protein>
    <recommendedName>
        <fullName evidence="2">Ice-binding protein C-terminal domain-containing protein</fullName>
    </recommendedName>
</protein>
<dbReference type="InterPro" id="IPR008979">
    <property type="entry name" value="Galactose-bd-like_sf"/>
</dbReference>
<dbReference type="InterPro" id="IPR013424">
    <property type="entry name" value="Ice-binding_C"/>
</dbReference>
<evidence type="ECO:0000313" key="3">
    <source>
        <dbReference type="EMBL" id="OQW86202.1"/>
    </source>
</evidence>
<dbReference type="Pfam" id="PF07589">
    <property type="entry name" value="PEP-CTERM"/>
    <property type="match status" value="1"/>
</dbReference>
<dbReference type="Gene3D" id="2.60.120.260">
    <property type="entry name" value="Galactose-binding domain-like"/>
    <property type="match status" value="1"/>
</dbReference>
<sequence length="205" mass="21521">MKYIKSLLALAVATSAFGAQATNLVTNGSFESTSQASGTYGVYTTLPGWDTWSVEVRNNLAGIAQDGANFVELDTTKNSNISQNISIATAGAYQLSFWYDSRPGNGARPTDTNLLAWTFGANSGSILNNWTTDVQGDWTNYTGTFNLAAGLVGLSFAAGGTSDSYGGSLDNVSVTLVPEPESYAMLLAGLGLMGAIARRRTARES</sequence>
<feature type="chain" id="PRO_5013275598" description="Ice-binding protein C-terminal domain-containing protein" evidence="1">
    <location>
        <begin position="22"/>
        <end position="205"/>
    </location>
</feature>
<feature type="domain" description="Ice-binding protein C-terminal" evidence="2">
    <location>
        <begin position="177"/>
        <end position="200"/>
    </location>
</feature>